<dbReference type="Pfam" id="PF09587">
    <property type="entry name" value="PGA_cap"/>
    <property type="match status" value="1"/>
</dbReference>
<dbReference type="EMBL" id="CCSB01000003">
    <property type="protein sequence ID" value="CDZ78424.1"/>
    <property type="molecule type" value="Genomic_DNA"/>
</dbReference>
<dbReference type="InterPro" id="IPR029052">
    <property type="entry name" value="Metallo-depent_PP-like"/>
</dbReference>
<dbReference type="OrthoDB" id="9810718at2"/>
<dbReference type="SMART" id="SM00854">
    <property type="entry name" value="PGA_cap"/>
    <property type="match status" value="1"/>
</dbReference>
<dbReference type="InterPro" id="IPR019079">
    <property type="entry name" value="Capsule_synth_CapA"/>
</dbReference>
<name>A0A078L2V4_9GAMM</name>
<gene>
    <name evidence="3" type="primary">capA_2</name>
    <name evidence="3" type="ORF">BN59_02734</name>
</gene>
<evidence type="ECO:0000313" key="4">
    <source>
        <dbReference type="Proteomes" id="UP000044071"/>
    </source>
</evidence>
<dbReference type="AlphaFoldDB" id="A0A078L2V4"/>
<comment type="similarity">
    <text evidence="1">Belongs to the CapA family.</text>
</comment>
<dbReference type="SUPFAM" id="SSF56300">
    <property type="entry name" value="Metallo-dependent phosphatases"/>
    <property type="match status" value="1"/>
</dbReference>
<accession>A0A078L2V4</accession>
<evidence type="ECO:0000259" key="2">
    <source>
        <dbReference type="SMART" id="SM00854"/>
    </source>
</evidence>
<dbReference type="RefSeq" id="WP_043874919.1">
    <property type="nucleotide sequence ID" value="NZ_CCVW01000003.1"/>
</dbReference>
<feature type="domain" description="Capsule synthesis protein CapA" evidence="2">
    <location>
        <begin position="47"/>
        <end position="283"/>
    </location>
</feature>
<dbReference type="InterPro" id="IPR052169">
    <property type="entry name" value="CW_Biosynth-Accessory"/>
</dbReference>
<protein>
    <submittedName>
        <fullName evidence="3">Capsule biosynthesis protein CapA</fullName>
    </submittedName>
</protein>
<dbReference type="PANTHER" id="PTHR33393:SF12">
    <property type="entry name" value="CAPSULE BIOSYNTHESIS PROTEIN CAPA"/>
    <property type="match status" value="1"/>
</dbReference>
<evidence type="ECO:0000256" key="1">
    <source>
        <dbReference type="ARBA" id="ARBA00005662"/>
    </source>
</evidence>
<organism evidence="3 4">
    <name type="scientific">Legionella massiliensis</name>
    <dbReference type="NCBI Taxonomy" id="1034943"/>
    <lineage>
        <taxon>Bacteria</taxon>
        <taxon>Pseudomonadati</taxon>
        <taxon>Pseudomonadota</taxon>
        <taxon>Gammaproteobacteria</taxon>
        <taxon>Legionellales</taxon>
        <taxon>Legionellaceae</taxon>
        <taxon>Legionella</taxon>
    </lineage>
</organism>
<proteinExistence type="inferred from homology"/>
<reference evidence="3 4" key="1">
    <citation type="submission" date="2014-06" db="EMBL/GenBank/DDBJ databases">
        <authorList>
            <person name="Urmite Genomes Urmite Genomes"/>
        </authorList>
    </citation>
    <scope>NUCLEOTIDE SEQUENCE [LARGE SCALE GENOMIC DNA]</scope>
</reference>
<keyword evidence="4" id="KW-1185">Reference proteome</keyword>
<sequence length="359" mass="42059">MITSPYPWHYTLRWPLYYNWPSTRNHTQLQSAPDRFQFVDPKPDDLNLLYCGDIMVQPGDQIPELHTELSNLIQSADLFIGNCESPLSTDDLNPKARYKFNFKMPQAYLRGIMEQTSLPTSQWLLSIANNHSGDQGYLAYLKTYELLKDMGIKPLGRYEPNKAPVHIIKIKEMNIGFTAWTEWMNCEVFPSHDLGTLRSEHIKYYDWEQFKSSTKIDYLFGIPHWEFEFQHFPCHMTRKSAKNLIDKLGIDFLVGTHTHILQPIEWFSHGICAYNLGNFCGLGHAWPVKLISLLEVRLRPDKLRAKLVSYKMHYFFQYHNKNKVSIIPLHLAPKQMREKLMQRINLIFQNHTPVLGLSS</sequence>
<dbReference type="eggNOG" id="COG2843">
    <property type="taxonomic scope" value="Bacteria"/>
</dbReference>
<evidence type="ECO:0000313" key="3">
    <source>
        <dbReference type="EMBL" id="CDZ78424.1"/>
    </source>
</evidence>
<dbReference type="PANTHER" id="PTHR33393">
    <property type="entry name" value="POLYGLUTAMINE SYNTHESIS ACCESSORY PROTEIN RV0574C-RELATED"/>
    <property type="match status" value="1"/>
</dbReference>
<dbReference type="STRING" id="1034943.BN59_02734"/>
<dbReference type="Proteomes" id="UP000044071">
    <property type="component" value="Unassembled WGS sequence"/>
</dbReference>